<dbReference type="Pfam" id="PF05133">
    <property type="entry name" value="SPP1_portal"/>
    <property type="match status" value="1"/>
</dbReference>
<feature type="non-terminal residue" evidence="1">
    <location>
        <position position="71"/>
    </location>
</feature>
<reference evidence="1 2" key="1">
    <citation type="submission" date="2017-03" db="EMBL/GenBank/DDBJ databases">
        <title>Phylogenomics and comparative genomics of Lactobacillus salivarius, a mammalian gut commensal.</title>
        <authorList>
            <person name="Harris H.M."/>
        </authorList>
    </citation>
    <scope>NUCLEOTIDE SEQUENCE [LARGE SCALE GENOMIC DNA]</scope>
    <source>
        <strain evidence="1 2">LMG 14477</strain>
    </source>
</reference>
<proteinExistence type="predicted"/>
<dbReference type="AlphaFoldDB" id="A0A1V9QME0"/>
<dbReference type="EMBL" id="NBEB01000185">
    <property type="protein sequence ID" value="OQQ78446.1"/>
    <property type="molecule type" value="Genomic_DNA"/>
</dbReference>
<protein>
    <submittedName>
        <fullName evidence="1">Uncharacterized protein</fullName>
    </submittedName>
</protein>
<accession>A0A1V9QME0</accession>
<comment type="caution">
    <text evidence="1">The sequence shown here is derived from an EMBL/GenBank/DDBJ whole genome shotgun (WGS) entry which is preliminary data.</text>
</comment>
<organism evidence="1 2">
    <name type="scientific">Ligilactobacillus salivarius</name>
    <dbReference type="NCBI Taxonomy" id="1624"/>
    <lineage>
        <taxon>Bacteria</taxon>
        <taxon>Bacillati</taxon>
        <taxon>Bacillota</taxon>
        <taxon>Bacilli</taxon>
        <taxon>Lactobacillales</taxon>
        <taxon>Lactobacillaceae</taxon>
        <taxon>Ligilactobacillus</taxon>
    </lineage>
</organism>
<gene>
    <name evidence="1" type="ORF">B6U60_10670</name>
</gene>
<dbReference type="InterPro" id="IPR021145">
    <property type="entry name" value="Portal_protein_SPP1_Gp6-like"/>
</dbReference>
<name>A0A1V9QME0_9LACO</name>
<evidence type="ECO:0000313" key="1">
    <source>
        <dbReference type="EMBL" id="OQQ78446.1"/>
    </source>
</evidence>
<evidence type="ECO:0000313" key="2">
    <source>
        <dbReference type="Proteomes" id="UP000192638"/>
    </source>
</evidence>
<sequence>LAYQGEDSKPKIAHVEPDEGFMIYDDTIKSEPLAFVRYSRDYLNHVTGTIYYAGFSVDFKDDELDEPVNYV</sequence>
<dbReference type="Proteomes" id="UP000192638">
    <property type="component" value="Unassembled WGS sequence"/>
</dbReference>
<feature type="non-terminal residue" evidence="1">
    <location>
        <position position="1"/>
    </location>
</feature>
<dbReference type="RefSeq" id="WP_143455860.1">
    <property type="nucleotide sequence ID" value="NZ_NBEB01000185.1"/>
</dbReference>